<organism evidence="1 2">
    <name type="scientific">Archangium minus</name>
    <dbReference type="NCBI Taxonomy" id="83450"/>
    <lineage>
        <taxon>Bacteria</taxon>
        <taxon>Pseudomonadati</taxon>
        <taxon>Myxococcota</taxon>
        <taxon>Myxococcia</taxon>
        <taxon>Myxococcales</taxon>
        <taxon>Cystobacterineae</taxon>
        <taxon>Archangiaceae</taxon>
        <taxon>Archangium</taxon>
    </lineage>
</organism>
<dbReference type="EMBL" id="CP043494">
    <property type="protein sequence ID" value="WNG49807.1"/>
    <property type="molecule type" value="Genomic_DNA"/>
</dbReference>
<evidence type="ECO:0000313" key="1">
    <source>
        <dbReference type="EMBL" id="WNG49807.1"/>
    </source>
</evidence>
<accession>A0ABY9X324</accession>
<evidence type="ECO:0000313" key="2">
    <source>
        <dbReference type="Proteomes" id="UP001611383"/>
    </source>
</evidence>
<dbReference type="RefSeq" id="WP_395808149.1">
    <property type="nucleotide sequence ID" value="NZ_CP043494.1"/>
</dbReference>
<name>A0ABY9X324_9BACT</name>
<proteinExistence type="predicted"/>
<sequence length="173" mass="19505">MQNAPEAQRRAWRLKTASHEYEVIREFELDEEEAPHVVPPEELQREFDGWVRYSLNTLRSMLGAMDRVLPDLSPTEESRQLKRLLTDLFQSGRLVAFRREPRQPALSLFVKPAPPVPKDVVDAAVLAQEPKPAQATPTRNVNVAQQDSCLGSAAQDGTPFCEVCENIKRGITT</sequence>
<keyword evidence="2" id="KW-1185">Reference proteome</keyword>
<protein>
    <submittedName>
        <fullName evidence="1">Uncharacterized protein</fullName>
    </submittedName>
</protein>
<gene>
    <name evidence="1" type="ORF">F0U60_41075</name>
</gene>
<reference evidence="1 2" key="1">
    <citation type="submission" date="2019-08" db="EMBL/GenBank/DDBJ databases">
        <title>Archangium and Cystobacter genomes.</title>
        <authorList>
            <person name="Chen I.-C.K."/>
            <person name="Wielgoss S."/>
        </authorList>
    </citation>
    <scope>NUCLEOTIDE SEQUENCE [LARGE SCALE GENOMIC DNA]</scope>
    <source>
        <strain evidence="1 2">Cbm 6</strain>
    </source>
</reference>
<dbReference type="Proteomes" id="UP001611383">
    <property type="component" value="Chromosome"/>
</dbReference>